<gene>
    <name evidence="8" type="ORF">CGL56_04930</name>
</gene>
<evidence type="ECO:0000256" key="2">
    <source>
        <dbReference type="ARBA" id="ARBA00006275"/>
    </source>
</evidence>
<keyword evidence="9" id="KW-1185">Reference proteome</keyword>
<keyword evidence="3" id="KW-0732">Signal</keyword>
<comment type="caution">
    <text evidence="8">The sequence shown here is derived from an EMBL/GenBank/DDBJ whole genome shotgun (WGS) entry which is preliminary data.</text>
</comment>
<keyword evidence="5" id="KW-0998">Cell outer membrane</keyword>
<dbReference type="EMBL" id="PDLO01000001">
    <property type="protein sequence ID" value="PHL00382.1"/>
    <property type="molecule type" value="Genomic_DNA"/>
</dbReference>
<dbReference type="InterPro" id="IPR011990">
    <property type="entry name" value="TPR-like_helical_dom_sf"/>
</dbReference>
<dbReference type="Proteomes" id="UP000226437">
    <property type="component" value="Unassembled WGS sequence"/>
</dbReference>
<evidence type="ECO:0000259" key="6">
    <source>
        <dbReference type="Pfam" id="PF07980"/>
    </source>
</evidence>
<dbReference type="OrthoDB" id="5694214at2"/>
<dbReference type="GO" id="GO:0009279">
    <property type="term" value="C:cell outer membrane"/>
    <property type="evidence" value="ECO:0007669"/>
    <property type="project" value="UniProtKB-SubCell"/>
</dbReference>
<proteinExistence type="inferred from homology"/>
<dbReference type="Pfam" id="PF14322">
    <property type="entry name" value="SusD-like_3"/>
    <property type="match status" value="1"/>
</dbReference>
<protein>
    <submittedName>
        <fullName evidence="8">RagB/SusD family nutrient uptake outer membrane protein</fullName>
    </submittedName>
</protein>
<dbReference type="SUPFAM" id="SSF48452">
    <property type="entry name" value="TPR-like"/>
    <property type="match status" value="1"/>
</dbReference>
<evidence type="ECO:0000256" key="4">
    <source>
        <dbReference type="ARBA" id="ARBA00023136"/>
    </source>
</evidence>
<feature type="domain" description="RagB/SusD" evidence="6">
    <location>
        <begin position="280"/>
        <end position="580"/>
    </location>
</feature>
<sequence length="580" mass="65629">MNSFRVIIPLLAMATVLWSCSEEFLERTPQGQISTASTQTPEGVESLLIGAYAMVDGTGLDGQAPWNNEISNWVFGGITSDDGLKGTDAGDQPEQSFLERYEFNSFNGHIRNKWRGVYKGVARTNDVITTARNVEGLTEERREQIIAEARFLRGIFHFEAQKMWRFPIYVGDDVYDINDVESTKVPNGGKIWDKIEADFQAAASVLPDNQAQVGRPTSYAAKAFLAKAKMYQGWDDSGNAVVSKLQEAKPLLEEIINSGRYRLTPQFSHNFLVETRNNEESIWEVQYAVSSATGDAATQGVGLAHPYIAPWGCCGFYQASQNLVNAYRTNEEGLPYLNSFDSEDVTYETEYTKPLDPRLDHTVGRPGILFKTFQIHQTDFIRDLSYAGPFSSMKHVAEPEGFGVTGWGNLSANNYRIMRYGMILLWLAEVEVELGNLERARELVNMIRERAGNEEDFVPKVVQGQNSRQEYSFVDGEVAANYKVATYDDPWTDKDMARQAVRYETRLEFAMEGHRFFDLQRWGVQSEVLNAYLDSEEEHRVYLRGVTFDAPKNQYFPIPTEAIDRSILNGEPTITQDPNY</sequence>
<feature type="domain" description="SusD-like N-terminal" evidence="7">
    <location>
        <begin position="102"/>
        <end position="227"/>
    </location>
</feature>
<evidence type="ECO:0000313" key="9">
    <source>
        <dbReference type="Proteomes" id="UP000226437"/>
    </source>
</evidence>
<dbReference type="InterPro" id="IPR033985">
    <property type="entry name" value="SusD-like_N"/>
</dbReference>
<comment type="similarity">
    <text evidence="2">Belongs to the SusD family.</text>
</comment>
<name>A0A2G0CK93_9BACT</name>
<reference evidence="8 9" key="1">
    <citation type="submission" date="2017-10" db="EMBL/GenBank/DDBJ databases">
        <title>The draft genome sequence of Lewinella marina KCTC 32374.</title>
        <authorList>
            <person name="Wang K."/>
        </authorList>
    </citation>
    <scope>NUCLEOTIDE SEQUENCE [LARGE SCALE GENOMIC DNA]</scope>
    <source>
        <strain evidence="8 9">MKG-38</strain>
    </source>
</reference>
<dbReference type="Pfam" id="PF07980">
    <property type="entry name" value="SusD_RagB"/>
    <property type="match status" value="1"/>
</dbReference>
<evidence type="ECO:0000256" key="1">
    <source>
        <dbReference type="ARBA" id="ARBA00004442"/>
    </source>
</evidence>
<dbReference type="InterPro" id="IPR012944">
    <property type="entry name" value="SusD_RagB_dom"/>
</dbReference>
<evidence type="ECO:0000259" key="7">
    <source>
        <dbReference type="Pfam" id="PF14322"/>
    </source>
</evidence>
<dbReference type="AlphaFoldDB" id="A0A2G0CK93"/>
<dbReference type="Gene3D" id="1.25.40.390">
    <property type="match status" value="1"/>
</dbReference>
<organism evidence="8 9">
    <name type="scientific">Neolewinella marina</name>
    <dbReference type="NCBI Taxonomy" id="438751"/>
    <lineage>
        <taxon>Bacteria</taxon>
        <taxon>Pseudomonadati</taxon>
        <taxon>Bacteroidota</taxon>
        <taxon>Saprospiria</taxon>
        <taxon>Saprospirales</taxon>
        <taxon>Lewinellaceae</taxon>
        <taxon>Neolewinella</taxon>
    </lineage>
</organism>
<accession>A0A2G0CK93</accession>
<keyword evidence="4" id="KW-0472">Membrane</keyword>
<evidence type="ECO:0000256" key="5">
    <source>
        <dbReference type="ARBA" id="ARBA00023237"/>
    </source>
</evidence>
<comment type="subcellular location">
    <subcellularLocation>
        <location evidence="1">Cell outer membrane</location>
    </subcellularLocation>
</comment>
<evidence type="ECO:0000313" key="8">
    <source>
        <dbReference type="EMBL" id="PHL00382.1"/>
    </source>
</evidence>
<evidence type="ECO:0000256" key="3">
    <source>
        <dbReference type="ARBA" id="ARBA00022729"/>
    </source>
</evidence>